<dbReference type="Proteomes" id="UP000054477">
    <property type="component" value="Unassembled WGS sequence"/>
</dbReference>
<evidence type="ECO:0000313" key="2">
    <source>
        <dbReference type="EMBL" id="KIK02232.1"/>
    </source>
</evidence>
<dbReference type="OrthoDB" id="2666777at2759"/>
<accession>A0A0C9XX37</accession>
<keyword evidence="3" id="KW-1185">Reference proteome</keyword>
<dbReference type="PANTHER" id="PTHR33096">
    <property type="entry name" value="CXC2 DOMAIN-CONTAINING PROTEIN"/>
    <property type="match status" value="1"/>
</dbReference>
<feature type="region of interest" description="Disordered" evidence="1">
    <location>
        <begin position="132"/>
        <end position="156"/>
    </location>
</feature>
<dbReference type="Pfam" id="PF18758">
    <property type="entry name" value="KDZ"/>
    <property type="match status" value="1"/>
</dbReference>
<dbReference type="HOGENOM" id="CLU_004552_3_0_1"/>
<reference evidence="2 3" key="1">
    <citation type="submission" date="2014-04" db="EMBL/GenBank/DDBJ databases">
        <authorList>
            <consortium name="DOE Joint Genome Institute"/>
            <person name="Kuo A."/>
            <person name="Kohler A."/>
            <person name="Nagy L.G."/>
            <person name="Floudas D."/>
            <person name="Copeland A."/>
            <person name="Barry K.W."/>
            <person name="Cichocki N."/>
            <person name="Veneault-Fourrey C."/>
            <person name="LaButti K."/>
            <person name="Lindquist E.A."/>
            <person name="Lipzen A."/>
            <person name="Lundell T."/>
            <person name="Morin E."/>
            <person name="Murat C."/>
            <person name="Sun H."/>
            <person name="Tunlid A."/>
            <person name="Henrissat B."/>
            <person name="Grigoriev I.V."/>
            <person name="Hibbett D.S."/>
            <person name="Martin F."/>
            <person name="Nordberg H.P."/>
            <person name="Cantor M.N."/>
            <person name="Hua S.X."/>
        </authorList>
    </citation>
    <scope>NUCLEOTIDE SEQUENCE [LARGE SCALE GENOMIC DNA]</scope>
    <source>
        <strain evidence="2 3">LaAM-08-1</strain>
    </source>
</reference>
<name>A0A0C9XX37_9AGAR</name>
<feature type="non-terminal residue" evidence="2">
    <location>
        <position position="198"/>
    </location>
</feature>
<dbReference type="PANTHER" id="PTHR33096:SF1">
    <property type="entry name" value="CXC1-LIKE CYSTEINE CLUSTER ASSOCIATED WITH KDZ TRANSPOSASES DOMAIN-CONTAINING PROTEIN"/>
    <property type="match status" value="1"/>
</dbReference>
<sequence length="198" mass="22233">MQWYATLIDKKNYHLVKYLDQFRLSATDTADVQMSSPVSDDEPQDAPSVPKTDARDRPSEYLRSRCPLCFGGMDWSKSDELVDFIVCLDACFKQKSRKAQGKEPPAPRQHPDTIFVPPSDVKVMEDIVENIRPQAKPKGKEKSRQGSSLEDADHCEPGIKVPNSVLNLCEDSFTAADEKRVKANTQFFSDTGLMAMVC</sequence>
<dbReference type="AlphaFoldDB" id="A0A0C9XX37"/>
<reference evidence="3" key="2">
    <citation type="submission" date="2015-01" db="EMBL/GenBank/DDBJ databases">
        <title>Evolutionary Origins and Diversification of the Mycorrhizal Mutualists.</title>
        <authorList>
            <consortium name="DOE Joint Genome Institute"/>
            <consortium name="Mycorrhizal Genomics Consortium"/>
            <person name="Kohler A."/>
            <person name="Kuo A."/>
            <person name="Nagy L.G."/>
            <person name="Floudas D."/>
            <person name="Copeland A."/>
            <person name="Barry K.W."/>
            <person name="Cichocki N."/>
            <person name="Veneault-Fourrey C."/>
            <person name="LaButti K."/>
            <person name="Lindquist E.A."/>
            <person name="Lipzen A."/>
            <person name="Lundell T."/>
            <person name="Morin E."/>
            <person name="Murat C."/>
            <person name="Riley R."/>
            <person name="Ohm R."/>
            <person name="Sun H."/>
            <person name="Tunlid A."/>
            <person name="Henrissat B."/>
            <person name="Grigoriev I.V."/>
            <person name="Hibbett D.S."/>
            <person name="Martin F."/>
        </authorList>
    </citation>
    <scope>NUCLEOTIDE SEQUENCE [LARGE SCALE GENOMIC DNA]</scope>
    <source>
        <strain evidence="3">LaAM-08-1</strain>
    </source>
</reference>
<dbReference type="STRING" id="1095629.A0A0C9XX37"/>
<organism evidence="2 3">
    <name type="scientific">Laccaria amethystina LaAM-08-1</name>
    <dbReference type="NCBI Taxonomy" id="1095629"/>
    <lineage>
        <taxon>Eukaryota</taxon>
        <taxon>Fungi</taxon>
        <taxon>Dikarya</taxon>
        <taxon>Basidiomycota</taxon>
        <taxon>Agaricomycotina</taxon>
        <taxon>Agaricomycetes</taxon>
        <taxon>Agaricomycetidae</taxon>
        <taxon>Agaricales</taxon>
        <taxon>Agaricineae</taxon>
        <taxon>Hydnangiaceae</taxon>
        <taxon>Laccaria</taxon>
    </lineage>
</organism>
<dbReference type="EMBL" id="KN838595">
    <property type="protein sequence ID" value="KIK02232.1"/>
    <property type="molecule type" value="Genomic_DNA"/>
</dbReference>
<dbReference type="InterPro" id="IPR040521">
    <property type="entry name" value="KDZ"/>
</dbReference>
<gene>
    <name evidence="2" type="ORF">K443DRAFT_79544</name>
</gene>
<protein>
    <submittedName>
        <fullName evidence="2">Uncharacterized protein</fullName>
    </submittedName>
</protein>
<proteinExistence type="predicted"/>
<feature type="region of interest" description="Disordered" evidence="1">
    <location>
        <begin position="33"/>
        <end position="58"/>
    </location>
</feature>
<evidence type="ECO:0000313" key="3">
    <source>
        <dbReference type="Proteomes" id="UP000054477"/>
    </source>
</evidence>
<evidence type="ECO:0000256" key="1">
    <source>
        <dbReference type="SAM" id="MobiDB-lite"/>
    </source>
</evidence>